<evidence type="ECO:0000256" key="1">
    <source>
        <dbReference type="SAM" id="MobiDB-lite"/>
    </source>
</evidence>
<keyword evidence="3" id="KW-1185">Reference proteome</keyword>
<dbReference type="AlphaFoldDB" id="A0A9Q1J7U4"/>
<proteinExistence type="predicted"/>
<accession>A0A9Q1J7U4</accession>
<dbReference type="Proteomes" id="UP001152622">
    <property type="component" value="Chromosome 2"/>
</dbReference>
<evidence type="ECO:0000313" key="3">
    <source>
        <dbReference type="Proteomes" id="UP001152622"/>
    </source>
</evidence>
<sequence length="162" mass="17664">MNAARKHIPVSFNSQLSVPIQSSQAAAARYAGNRRPEIFRPFLRSCQREQRCVLAGTKTDHPLPDGDSCRGSGKNGRAGTDPASRLPEREFANQTAERLLVDEVAAAVEDVRSLLACRLWGSFGAGVGRRDDSGASQPLRGISLRAFSEWQRAVKEEVTNEA</sequence>
<evidence type="ECO:0000313" key="2">
    <source>
        <dbReference type="EMBL" id="KAJ8373621.1"/>
    </source>
</evidence>
<protein>
    <submittedName>
        <fullName evidence="2">Uncharacterized protein</fullName>
    </submittedName>
</protein>
<organism evidence="2 3">
    <name type="scientific">Synaphobranchus kaupii</name>
    <name type="common">Kaup's arrowtooth eel</name>
    <dbReference type="NCBI Taxonomy" id="118154"/>
    <lineage>
        <taxon>Eukaryota</taxon>
        <taxon>Metazoa</taxon>
        <taxon>Chordata</taxon>
        <taxon>Craniata</taxon>
        <taxon>Vertebrata</taxon>
        <taxon>Euteleostomi</taxon>
        <taxon>Actinopterygii</taxon>
        <taxon>Neopterygii</taxon>
        <taxon>Teleostei</taxon>
        <taxon>Anguilliformes</taxon>
        <taxon>Synaphobranchidae</taxon>
        <taxon>Synaphobranchus</taxon>
    </lineage>
</organism>
<dbReference type="EMBL" id="JAINUF010000002">
    <property type="protein sequence ID" value="KAJ8373621.1"/>
    <property type="molecule type" value="Genomic_DNA"/>
</dbReference>
<feature type="region of interest" description="Disordered" evidence="1">
    <location>
        <begin position="57"/>
        <end position="88"/>
    </location>
</feature>
<name>A0A9Q1J7U4_SYNKA</name>
<reference evidence="2" key="1">
    <citation type="journal article" date="2023" name="Science">
        <title>Genome structures resolve the early diversification of teleost fishes.</title>
        <authorList>
            <person name="Parey E."/>
            <person name="Louis A."/>
            <person name="Montfort J."/>
            <person name="Bouchez O."/>
            <person name="Roques C."/>
            <person name="Iampietro C."/>
            <person name="Lluch J."/>
            <person name="Castinel A."/>
            <person name="Donnadieu C."/>
            <person name="Desvignes T."/>
            <person name="Floi Bucao C."/>
            <person name="Jouanno E."/>
            <person name="Wen M."/>
            <person name="Mejri S."/>
            <person name="Dirks R."/>
            <person name="Jansen H."/>
            <person name="Henkel C."/>
            <person name="Chen W.J."/>
            <person name="Zahm M."/>
            <person name="Cabau C."/>
            <person name="Klopp C."/>
            <person name="Thompson A.W."/>
            <person name="Robinson-Rechavi M."/>
            <person name="Braasch I."/>
            <person name="Lecointre G."/>
            <person name="Bobe J."/>
            <person name="Postlethwait J.H."/>
            <person name="Berthelot C."/>
            <person name="Roest Crollius H."/>
            <person name="Guiguen Y."/>
        </authorList>
    </citation>
    <scope>NUCLEOTIDE SEQUENCE</scope>
    <source>
        <strain evidence="2">WJC10195</strain>
    </source>
</reference>
<feature type="compositionally biased region" description="Basic and acidic residues" evidence="1">
    <location>
        <begin position="58"/>
        <end position="68"/>
    </location>
</feature>
<gene>
    <name evidence="2" type="ORF">SKAU_G00042010</name>
</gene>
<comment type="caution">
    <text evidence="2">The sequence shown here is derived from an EMBL/GenBank/DDBJ whole genome shotgun (WGS) entry which is preliminary data.</text>
</comment>